<sequence length="138" mass="15522">MPLFSSLILQPFFTALRRLSCSFHGKLSGMSPDVPLAQLVFSDTLVLRHFSIAWCSIRPRETDDLTLFLHSIFRLQSLSPVLPLDLWPLILREGAVLLASCLLSSAFWLSECLCYGIFSPQIEIQSKESVLRPGVRSN</sequence>
<dbReference type="AlphaFoldDB" id="A0A9P6ASX7"/>
<name>A0A9P6ASX7_9AGAM</name>
<evidence type="ECO:0000313" key="1">
    <source>
        <dbReference type="EMBL" id="KAF9511112.1"/>
    </source>
</evidence>
<accession>A0A9P6ASX7</accession>
<evidence type="ECO:0000313" key="2">
    <source>
        <dbReference type="Proteomes" id="UP000886523"/>
    </source>
</evidence>
<proteinExistence type="predicted"/>
<keyword evidence="2" id="KW-1185">Reference proteome</keyword>
<reference evidence="1" key="1">
    <citation type="journal article" date="2020" name="Nat. Commun.">
        <title>Large-scale genome sequencing of mycorrhizal fungi provides insights into the early evolution of symbiotic traits.</title>
        <authorList>
            <person name="Miyauchi S."/>
            <person name="Kiss E."/>
            <person name="Kuo A."/>
            <person name="Drula E."/>
            <person name="Kohler A."/>
            <person name="Sanchez-Garcia M."/>
            <person name="Morin E."/>
            <person name="Andreopoulos B."/>
            <person name="Barry K.W."/>
            <person name="Bonito G."/>
            <person name="Buee M."/>
            <person name="Carver A."/>
            <person name="Chen C."/>
            <person name="Cichocki N."/>
            <person name="Clum A."/>
            <person name="Culley D."/>
            <person name="Crous P.W."/>
            <person name="Fauchery L."/>
            <person name="Girlanda M."/>
            <person name="Hayes R.D."/>
            <person name="Keri Z."/>
            <person name="LaButti K."/>
            <person name="Lipzen A."/>
            <person name="Lombard V."/>
            <person name="Magnuson J."/>
            <person name="Maillard F."/>
            <person name="Murat C."/>
            <person name="Nolan M."/>
            <person name="Ohm R.A."/>
            <person name="Pangilinan J."/>
            <person name="Pereira M.F."/>
            <person name="Perotto S."/>
            <person name="Peter M."/>
            <person name="Pfister S."/>
            <person name="Riley R."/>
            <person name="Sitrit Y."/>
            <person name="Stielow J.B."/>
            <person name="Szollosi G."/>
            <person name="Zifcakova L."/>
            <person name="Stursova M."/>
            <person name="Spatafora J.W."/>
            <person name="Tedersoo L."/>
            <person name="Vaario L.M."/>
            <person name="Yamada A."/>
            <person name="Yan M."/>
            <person name="Wang P."/>
            <person name="Xu J."/>
            <person name="Bruns T."/>
            <person name="Baldrian P."/>
            <person name="Vilgalys R."/>
            <person name="Dunand C."/>
            <person name="Henrissat B."/>
            <person name="Grigoriev I.V."/>
            <person name="Hibbett D."/>
            <person name="Nagy L.G."/>
            <person name="Martin F.M."/>
        </authorList>
    </citation>
    <scope>NUCLEOTIDE SEQUENCE</scope>
    <source>
        <strain evidence="1">UP504</strain>
    </source>
</reference>
<organism evidence="1 2">
    <name type="scientific">Hydnum rufescens UP504</name>
    <dbReference type="NCBI Taxonomy" id="1448309"/>
    <lineage>
        <taxon>Eukaryota</taxon>
        <taxon>Fungi</taxon>
        <taxon>Dikarya</taxon>
        <taxon>Basidiomycota</taxon>
        <taxon>Agaricomycotina</taxon>
        <taxon>Agaricomycetes</taxon>
        <taxon>Cantharellales</taxon>
        <taxon>Hydnaceae</taxon>
        <taxon>Hydnum</taxon>
    </lineage>
</organism>
<gene>
    <name evidence="1" type="ORF">BS47DRAFT_1203931</name>
</gene>
<protein>
    <submittedName>
        <fullName evidence="1">Uncharacterized protein</fullName>
    </submittedName>
</protein>
<dbReference type="EMBL" id="MU129005">
    <property type="protein sequence ID" value="KAF9511112.1"/>
    <property type="molecule type" value="Genomic_DNA"/>
</dbReference>
<comment type="caution">
    <text evidence="1">The sequence shown here is derived from an EMBL/GenBank/DDBJ whole genome shotgun (WGS) entry which is preliminary data.</text>
</comment>
<dbReference type="Proteomes" id="UP000886523">
    <property type="component" value="Unassembled WGS sequence"/>
</dbReference>